<protein>
    <submittedName>
        <fullName evidence="1">Uncharacterized protein</fullName>
    </submittedName>
</protein>
<reference evidence="1 2" key="1">
    <citation type="submission" date="2021-06" db="EMBL/GenBank/DDBJ databases">
        <title>Caerostris extrusa draft genome.</title>
        <authorList>
            <person name="Kono N."/>
            <person name="Arakawa K."/>
        </authorList>
    </citation>
    <scope>NUCLEOTIDE SEQUENCE [LARGE SCALE GENOMIC DNA]</scope>
</reference>
<dbReference type="EMBL" id="BPLR01016922">
    <property type="protein sequence ID" value="GIY87317.1"/>
    <property type="molecule type" value="Genomic_DNA"/>
</dbReference>
<evidence type="ECO:0000313" key="2">
    <source>
        <dbReference type="Proteomes" id="UP001054945"/>
    </source>
</evidence>
<sequence length="95" mass="10986">MAEAVVYQPDDLLDRALLRICHSLTNYDCIDHLGLPQVMLLPGCSSMEPIDWIHKLWNLAEKHCHRGWTYIAMNNWLIPAVQKDLPEIPIKPLEI</sequence>
<accession>A0AAV4WXX9</accession>
<comment type="caution">
    <text evidence="1">The sequence shown here is derived from an EMBL/GenBank/DDBJ whole genome shotgun (WGS) entry which is preliminary data.</text>
</comment>
<dbReference type="Proteomes" id="UP001054945">
    <property type="component" value="Unassembled WGS sequence"/>
</dbReference>
<organism evidence="1 2">
    <name type="scientific">Caerostris extrusa</name>
    <name type="common">Bark spider</name>
    <name type="synonym">Caerostris bankana</name>
    <dbReference type="NCBI Taxonomy" id="172846"/>
    <lineage>
        <taxon>Eukaryota</taxon>
        <taxon>Metazoa</taxon>
        <taxon>Ecdysozoa</taxon>
        <taxon>Arthropoda</taxon>
        <taxon>Chelicerata</taxon>
        <taxon>Arachnida</taxon>
        <taxon>Araneae</taxon>
        <taxon>Araneomorphae</taxon>
        <taxon>Entelegynae</taxon>
        <taxon>Araneoidea</taxon>
        <taxon>Araneidae</taxon>
        <taxon>Caerostris</taxon>
    </lineage>
</organism>
<keyword evidence="2" id="KW-1185">Reference proteome</keyword>
<proteinExistence type="predicted"/>
<gene>
    <name evidence="1" type="ORF">CEXT_640521</name>
</gene>
<dbReference type="AlphaFoldDB" id="A0AAV4WXX9"/>
<evidence type="ECO:0000313" key="1">
    <source>
        <dbReference type="EMBL" id="GIY87317.1"/>
    </source>
</evidence>
<name>A0AAV4WXX9_CAEEX</name>